<dbReference type="EMBL" id="NIZV01000012">
    <property type="protein sequence ID" value="RSM19466.1"/>
    <property type="molecule type" value="Genomic_DNA"/>
</dbReference>
<evidence type="ECO:0008006" key="3">
    <source>
        <dbReference type="Google" id="ProtNLM"/>
    </source>
</evidence>
<accession>A0A428UZ01</accession>
<dbReference type="AlphaFoldDB" id="A0A428UZ01"/>
<comment type="caution">
    <text evidence="1">The sequence shown here is derived from an EMBL/GenBank/DDBJ whole genome shotgun (WGS) entry which is preliminary data.</text>
</comment>
<evidence type="ECO:0000313" key="1">
    <source>
        <dbReference type="EMBL" id="RSM19466.1"/>
    </source>
</evidence>
<proteinExistence type="predicted"/>
<gene>
    <name evidence="1" type="ORF">CDV31_001626</name>
</gene>
<evidence type="ECO:0000313" key="2">
    <source>
        <dbReference type="Proteomes" id="UP000288429"/>
    </source>
</evidence>
<dbReference type="PANTHER" id="PTHR10622">
    <property type="entry name" value="HET DOMAIN-CONTAINING PROTEIN"/>
    <property type="match status" value="1"/>
</dbReference>
<protein>
    <recommendedName>
        <fullName evidence="3">Heterokaryon incompatibility domain-containing protein</fullName>
    </recommendedName>
</protein>
<name>A0A428UZ01_9HYPO</name>
<reference evidence="1 2" key="1">
    <citation type="submission" date="2017-06" db="EMBL/GenBank/DDBJ databases">
        <title>Cmopartive genomic analysis of Ambrosia Fusariam Clade fungi.</title>
        <authorList>
            <person name="Stajich J.E."/>
            <person name="Carrillo J."/>
            <person name="Kijimoto T."/>
            <person name="Eskalen A."/>
            <person name="O'Donnell K."/>
            <person name="Kasson M."/>
        </authorList>
    </citation>
    <scope>NUCLEOTIDE SEQUENCE [LARGE SCALE GENOMIC DNA]</scope>
    <source>
        <strain evidence="1 2">NRRL 20438</strain>
    </source>
</reference>
<organism evidence="1 2">
    <name type="scientific">Fusarium ambrosium</name>
    <dbReference type="NCBI Taxonomy" id="131363"/>
    <lineage>
        <taxon>Eukaryota</taxon>
        <taxon>Fungi</taxon>
        <taxon>Dikarya</taxon>
        <taxon>Ascomycota</taxon>
        <taxon>Pezizomycotina</taxon>
        <taxon>Sordariomycetes</taxon>
        <taxon>Hypocreomycetidae</taxon>
        <taxon>Hypocreales</taxon>
        <taxon>Nectriaceae</taxon>
        <taxon>Fusarium</taxon>
        <taxon>Fusarium solani species complex</taxon>
    </lineage>
</organism>
<dbReference type="PANTHER" id="PTHR10622:SF10">
    <property type="entry name" value="HET DOMAIN-CONTAINING PROTEIN"/>
    <property type="match status" value="1"/>
</dbReference>
<keyword evidence="2" id="KW-1185">Reference proteome</keyword>
<dbReference type="Proteomes" id="UP000288429">
    <property type="component" value="Unassembled WGS sequence"/>
</dbReference>
<sequence>MRLINVRTMELKEFFRDQIPKLKRFQPCLPEGRQAREDSLEYLYVDTNCIDKTSSAELSEAINSMFNWYSYAEICYVFLIDVPTIPTSGLVPLNEFCQSRWFTRGYTPKNFQYGLLFATPNDVLQRFHLWDSQRSLIMFPTQNSEPRKVFAVMVQIQMQPDSGLVMLFAIRIRWSGEVLWFCRLFELDKVESSFLKLTEDFKEEVSKRTEGIMCSGHECRKFHLDILSGLNISSGVVVHAARLSTKDDLSGDSDY</sequence>